<accession>A0ABP6UBN5</accession>
<feature type="region of interest" description="Disordered" evidence="1">
    <location>
        <begin position="359"/>
        <end position="393"/>
    </location>
</feature>
<evidence type="ECO:0000313" key="2">
    <source>
        <dbReference type="EMBL" id="GAA3504027.1"/>
    </source>
</evidence>
<sequence>MVGLEVDGAGALDHRVGEVDVVDEVLRGGEHLPVAAGAGDDVVGAGREQGRVLGGHHPHGVDVRGEFGELGGDRGRVAGDPAVPVGGEHRQVGVDRAVQGLAVPVVTDPGAEPAPAGARRGPHGAAGAVDGLERPVLGVRALLEQRAADAVEARGAPVPLGAAAQGGERGPAEELPGDLLGHAAAGEGAQAVPDHDLVEHGVGGGAVAGEVEEALVAVDEGVALLGGGRGEAGGAQPAVLVGDVRQAGDAPGEQEGGEGRVRLVVGGEAVLVRPPEAGAQDAGAEQRGQAQQVGAVVEGQVGAARAVEQGAVRGGQATGAPTAADVVDQQDVHGAGELGDALGDGARAAGRQAVLGADEVQPAAGGPRRPRRPGRRVGRAVGQGQHLHLGGVPLGRLTGPVADGGDDDLDVRVGVGGEGAEEAGQVVLGVRPVDDDAELGHHGAPSAARRRSGRSSSVVPVQS</sequence>
<organism evidence="2 3">
    <name type="scientific">Streptomyces prasinosporus</name>
    <dbReference type="NCBI Taxonomy" id="68256"/>
    <lineage>
        <taxon>Bacteria</taxon>
        <taxon>Bacillati</taxon>
        <taxon>Actinomycetota</taxon>
        <taxon>Actinomycetes</taxon>
        <taxon>Kitasatosporales</taxon>
        <taxon>Streptomycetaceae</taxon>
        <taxon>Streptomyces</taxon>
        <taxon>Streptomyces albogriseolus group</taxon>
    </lineage>
</organism>
<feature type="compositionally biased region" description="Basic residues" evidence="1">
    <location>
        <begin position="368"/>
        <end position="378"/>
    </location>
</feature>
<protein>
    <submittedName>
        <fullName evidence="2">Uncharacterized protein</fullName>
    </submittedName>
</protein>
<dbReference type="EMBL" id="BAAAXF010000080">
    <property type="protein sequence ID" value="GAA3504027.1"/>
    <property type="molecule type" value="Genomic_DNA"/>
</dbReference>
<reference evidence="3" key="1">
    <citation type="journal article" date="2019" name="Int. J. Syst. Evol. Microbiol.">
        <title>The Global Catalogue of Microorganisms (GCM) 10K type strain sequencing project: providing services to taxonomists for standard genome sequencing and annotation.</title>
        <authorList>
            <consortium name="The Broad Institute Genomics Platform"/>
            <consortium name="The Broad Institute Genome Sequencing Center for Infectious Disease"/>
            <person name="Wu L."/>
            <person name="Ma J."/>
        </authorList>
    </citation>
    <scope>NUCLEOTIDE SEQUENCE [LARGE SCALE GENOMIC DNA]</scope>
    <source>
        <strain evidence="3">JCM 4816</strain>
    </source>
</reference>
<proteinExistence type="predicted"/>
<comment type="caution">
    <text evidence="2">The sequence shown here is derived from an EMBL/GenBank/DDBJ whole genome shotgun (WGS) entry which is preliminary data.</text>
</comment>
<feature type="compositionally biased region" description="Low complexity" evidence="1">
    <location>
        <begin position="110"/>
        <end position="128"/>
    </location>
</feature>
<feature type="compositionally biased region" description="Basic and acidic residues" evidence="1">
    <location>
        <begin position="432"/>
        <end position="441"/>
    </location>
</feature>
<name>A0ABP6UBN5_9ACTN</name>
<gene>
    <name evidence="2" type="ORF">GCM10019016_111400</name>
</gene>
<evidence type="ECO:0000313" key="3">
    <source>
        <dbReference type="Proteomes" id="UP001501455"/>
    </source>
</evidence>
<evidence type="ECO:0000256" key="1">
    <source>
        <dbReference type="SAM" id="MobiDB-lite"/>
    </source>
</evidence>
<dbReference type="Proteomes" id="UP001501455">
    <property type="component" value="Unassembled WGS sequence"/>
</dbReference>
<feature type="region of interest" description="Disordered" evidence="1">
    <location>
        <begin position="432"/>
        <end position="463"/>
    </location>
</feature>
<feature type="compositionally biased region" description="Low complexity" evidence="1">
    <location>
        <begin position="454"/>
        <end position="463"/>
    </location>
</feature>
<keyword evidence="3" id="KW-1185">Reference proteome</keyword>
<feature type="region of interest" description="Disordered" evidence="1">
    <location>
        <begin position="110"/>
        <end position="129"/>
    </location>
</feature>